<dbReference type="EMBL" id="FOIN01000030">
    <property type="protein sequence ID" value="SET70481.1"/>
    <property type="molecule type" value="Genomic_DNA"/>
</dbReference>
<organism evidence="2 3">
    <name type="scientific">Thomasclavelia cocleata</name>
    <dbReference type="NCBI Taxonomy" id="69824"/>
    <lineage>
        <taxon>Bacteria</taxon>
        <taxon>Bacillati</taxon>
        <taxon>Bacillota</taxon>
        <taxon>Erysipelotrichia</taxon>
        <taxon>Erysipelotrichales</taxon>
        <taxon>Coprobacillaceae</taxon>
        <taxon>Thomasclavelia</taxon>
    </lineage>
</organism>
<dbReference type="AlphaFoldDB" id="A0A1I0GHI4"/>
<sequence>MKCDNCGNVYKNNLKCPLCGYHQAKIYHCSVCDTVIHFGQSHCPKCGSPTRYNKQEDISKKYSSKFISTDYSKHSRSTHVYKQQEMYDYKSSDNEIKQRLEEARKKILNYRAKSVKSKVSLEKRNLLKLVIGGFVILSAAFSFFTTERLDIEMVELDRIEVNGNNNDLMMAGNFQHGGLVYQNSDDIYLGINYQLNKTDSSFSGFYNMTPESDGNVYVEGNYIYYSSFESYRRYDINAEEEIGLFNVEKVLPIKNHRFLYTDGTGLYLYENEESKQLADYNTSVFTFDFKNELVYFEKDGVIRSVDLRGMFINDYNICVFNNLYVDDGVIYYYDFDGVKSYATDTNNIWLYVEDDDIYNFIVTDQGVVYTNTDNELYYYFNDGGEVYFIGDDVFNFNVIGDKVIYCDNEGYSWFISDGYELVSEFLE</sequence>
<protein>
    <submittedName>
        <fullName evidence="2">Uncharacterized protein</fullName>
    </submittedName>
</protein>
<keyword evidence="1" id="KW-0812">Transmembrane</keyword>
<gene>
    <name evidence="2" type="ORF">SAMN04489758_13025</name>
</gene>
<dbReference type="GeneID" id="78289030"/>
<dbReference type="OrthoDB" id="1655521at2"/>
<feature type="transmembrane region" description="Helical" evidence="1">
    <location>
        <begin position="126"/>
        <end position="144"/>
    </location>
</feature>
<dbReference type="RefSeq" id="WP_092355333.1">
    <property type="nucleotide sequence ID" value="NZ_FOIN01000030.1"/>
</dbReference>
<name>A0A1I0GHI4_9FIRM</name>
<evidence type="ECO:0000256" key="1">
    <source>
        <dbReference type="SAM" id="Phobius"/>
    </source>
</evidence>
<evidence type="ECO:0000313" key="3">
    <source>
        <dbReference type="Proteomes" id="UP000198558"/>
    </source>
</evidence>
<dbReference type="Proteomes" id="UP000198558">
    <property type="component" value="Unassembled WGS sequence"/>
</dbReference>
<proteinExistence type="predicted"/>
<keyword evidence="1" id="KW-1133">Transmembrane helix</keyword>
<keyword evidence="3" id="KW-1185">Reference proteome</keyword>
<evidence type="ECO:0000313" key="2">
    <source>
        <dbReference type="EMBL" id="SET70481.1"/>
    </source>
</evidence>
<accession>A0A1I0GHI4</accession>
<reference evidence="3" key="1">
    <citation type="submission" date="2016-10" db="EMBL/GenBank/DDBJ databases">
        <authorList>
            <person name="Varghese N."/>
            <person name="Submissions S."/>
        </authorList>
    </citation>
    <scope>NUCLEOTIDE SEQUENCE [LARGE SCALE GENOMIC DNA]</scope>
    <source>
        <strain evidence="3">DSM 1551</strain>
    </source>
</reference>
<keyword evidence="1" id="KW-0472">Membrane</keyword>